<gene>
    <name evidence="1" type="ORF">NCTC12998_05635</name>
</gene>
<evidence type="ECO:0000313" key="1">
    <source>
        <dbReference type="EMBL" id="VFS82506.1"/>
    </source>
</evidence>
<evidence type="ECO:0000313" key="2">
    <source>
        <dbReference type="Proteomes" id="UP000345637"/>
    </source>
</evidence>
<sequence>MNNKTRNTSEIINRGRNVLHEEAKAIISATSNINDKFCTSDKYYIKCARQGGAKRHGQTRLYRA</sequence>
<accession>A0A485CCY5</accession>
<name>A0A485CCY5_RAOPL</name>
<organism evidence="1 2">
    <name type="scientific">Raoultella planticola</name>
    <name type="common">Klebsiella planticola</name>
    <dbReference type="NCBI Taxonomy" id="575"/>
    <lineage>
        <taxon>Bacteria</taxon>
        <taxon>Pseudomonadati</taxon>
        <taxon>Pseudomonadota</taxon>
        <taxon>Gammaproteobacteria</taxon>
        <taxon>Enterobacterales</taxon>
        <taxon>Enterobacteriaceae</taxon>
        <taxon>Klebsiella/Raoultella group</taxon>
        <taxon>Raoultella</taxon>
    </lineage>
</organism>
<dbReference type="EMBL" id="CAADJE010000026">
    <property type="protein sequence ID" value="VFS82506.1"/>
    <property type="molecule type" value="Genomic_DNA"/>
</dbReference>
<reference evidence="1 2" key="1">
    <citation type="submission" date="2019-03" db="EMBL/GenBank/DDBJ databases">
        <authorList>
            <consortium name="Pathogen Informatics"/>
        </authorList>
    </citation>
    <scope>NUCLEOTIDE SEQUENCE [LARGE SCALE GENOMIC DNA]</scope>
    <source>
        <strain evidence="1 2">NCTC12998</strain>
    </source>
</reference>
<protein>
    <submittedName>
        <fullName evidence="1">Uncharacterized protein</fullName>
    </submittedName>
</protein>
<dbReference type="AlphaFoldDB" id="A0A485CCY5"/>
<dbReference type="Proteomes" id="UP000345637">
    <property type="component" value="Unassembled WGS sequence"/>
</dbReference>
<proteinExistence type="predicted"/>